<evidence type="ECO:0000313" key="3">
    <source>
        <dbReference type="Proteomes" id="UP001218579"/>
    </source>
</evidence>
<proteinExistence type="predicted"/>
<dbReference type="Pfam" id="PF13621">
    <property type="entry name" value="Cupin_8"/>
    <property type="match status" value="1"/>
</dbReference>
<dbReference type="SUPFAM" id="SSF51197">
    <property type="entry name" value="Clavaminate synthase-like"/>
    <property type="match status" value="1"/>
</dbReference>
<dbReference type="PANTHER" id="PTHR12461">
    <property type="entry name" value="HYPOXIA-INDUCIBLE FACTOR 1 ALPHA INHIBITOR-RELATED"/>
    <property type="match status" value="1"/>
</dbReference>
<dbReference type="EMBL" id="JAQQKV010000001">
    <property type="protein sequence ID" value="MDC7675974.1"/>
    <property type="molecule type" value="Genomic_DNA"/>
</dbReference>
<organism evidence="2 3">
    <name type="scientific">Asticcacaulis machinosus</name>
    <dbReference type="NCBI Taxonomy" id="2984211"/>
    <lineage>
        <taxon>Bacteria</taxon>
        <taxon>Pseudomonadati</taxon>
        <taxon>Pseudomonadota</taxon>
        <taxon>Alphaproteobacteria</taxon>
        <taxon>Caulobacterales</taxon>
        <taxon>Caulobacteraceae</taxon>
        <taxon>Asticcacaulis</taxon>
    </lineage>
</organism>
<dbReference type="InterPro" id="IPR041667">
    <property type="entry name" value="Cupin_8"/>
</dbReference>
<accession>A0ABT5HIA3</accession>
<dbReference type="Gene3D" id="2.60.120.650">
    <property type="entry name" value="Cupin"/>
    <property type="match status" value="1"/>
</dbReference>
<keyword evidence="3" id="KW-1185">Reference proteome</keyword>
<feature type="domain" description="JmjC" evidence="1">
    <location>
        <begin position="111"/>
        <end position="268"/>
    </location>
</feature>
<dbReference type="InterPro" id="IPR003347">
    <property type="entry name" value="JmjC_dom"/>
</dbReference>
<dbReference type="RefSeq" id="WP_272744288.1">
    <property type="nucleotide sequence ID" value="NZ_JAQQKV010000001.1"/>
</dbReference>
<comment type="caution">
    <text evidence="2">The sequence shown here is derived from an EMBL/GenBank/DDBJ whole genome shotgun (WGS) entry which is preliminary data.</text>
</comment>
<gene>
    <name evidence="2" type="ORF">PQU98_07530</name>
</gene>
<dbReference type="SMART" id="SM00558">
    <property type="entry name" value="JmjC"/>
    <property type="match status" value="1"/>
</dbReference>
<evidence type="ECO:0000313" key="2">
    <source>
        <dbReference type="EMBL" id="MDC7675974.1"/>
    </source>
</evidence>
<sequence length="339" mass="37982">MIPVRIYENVDASLFRETILPQNEPAILKGVVAHWPSAGLARTSDQAIADYLMACDTGEVAGVYVGPPRIRGRFFYGMDTHTYNFEHGPAPIRQAIDHIMAEQDKPHPAAIYVQSAPVERHMPRFGAENRLDLIPPDVAPRIWIGNGSVTRAHFDLNHNIACVVAGQRTFTLFPPDQTPNLYPGPFERTIGGVPVSMVDIDNPDFDKHPRYKAAADHMLTAGLEAGDAIYIPYGWWHHVRSISPFNVLINYWWDENASKADVSANPYDALYHAFLAIRDMPDTQRDVWKTLFNYYVFKDYGDPAAHLTTRDQGLLGPFTPKSAEKLRQSLVKSLTGGKT</sequence>
<dbReference type="PROSITE" id="PS51184">
    <property type="entry name" value="JMJC"/>
    <property type="match status" value="1"/>
</dbReference>
<reference evidence="2 3" key="1">
    <citation type="submission" date="2023-01" db="EMBL/GenBank/DDBJ databases">
        <title>Novel species of the genus Asticcacaulis isolated from rivers.</title>
        <authorList>
            <person name="Lu H."/>
        </authorList>
    </citation>
    <scope>NUCLEOTIDE SEQUENCE [LARGE SCALE GENOMIC DNA]</scope>
    <source>
        <strain evidence="2 3">LKC15W</strain>
    </source>
</reference>
<protein>
    <submittedName>
        <fullName evidence="2">Cupin-like domain-containing protein</fullName>
    </submittedName>
</protein>
<name>A0ABT5HIA3_9CAUL</name>
<dbReference type="Proteomes" id="UP001218579">
    <property type="component" value="Unassembled WGS sequence"/>
</dbReference>
<evidence type="ECO:0000259" key="1">
    <source>
        <dbReference type="PROSITE" id="PS51184"/>
    </source>
</evidence>
<dbReference type="PANTHER" id="PTHR12461:SF105">
    <property type="entry name" value="HYPOXIA-INDUCIBLE FACTOR 1-ALPHA INHIBITOR"/>
    <property type="match status" value="1"/>
</dbReference>